<keyword evidence="1" id="KW-0732">Signal</keyword>
<reference evidence="3 4" key="1">
    <citation type="submission" date="2013-06" db="EMBL/GenBank/DDBJ databases">
        <title>The draft sequence of the Mycobacterium elephantis genome.</title>
        <authorList>
            <person name="Pettersson F.B."/>
            <person name="Das S."/>
            <person name="Dasgupta S."/>
            <person name="Bhattacharya A."/>
            <person name="Kirsebom L.A."/>
        </authorList>
    </citation>
    <scope>NUCLEOTIDE SEQUENCE [LARGE SCALE GENOMIC DNA]</scope>
    <source>
        <strain evidence="3 4">DSM 44368</strain>
    </source>
</reference>
<evidence type="ECO:0000256" key="1">
    <source>
        <dbReference type="SAM" id="SignalP"/>
    </source>
</evidence>
<feature type="signal peptide" evidence="1">
    <location>
        <begin position="1"/>
        <end position="27"/>
    </location>
</feature>
<gene>
    <name evidence="3" type="ORF">MELE44368_08285</name>
</gene>
<accession>A0A439DMF0</accession>
<protein>
    <recommendedName>
        <fullName evidence="2">DUF732 domain-containing protein</fullName>
    </recommendedName>
</protein>
<evidence type="ECO:0000313" key="4">
    <source>
        <dbReference type="Proteomes" id="UP000287177"/>
    </source>
</evidence>
<sequence>MADNCCGVAMFCGIAAAALLCAPTAGATPEDTFLDVLDDAGVTWPGATPANMVAAGHGVCQDWANGATLEGEIAGLTEYLDPQDAGVLIGAATAAFCPEYDFIVNEG</sequence>
<feature type="domain" description="DUF732" evidence="2">
    <location>
        <begin position="30"/>
        <end position="99"/>
    </location>
</feature>
<dbReference type="InterPro" id="IPR007969">
    <property type="entry name" value="DUF732"/>
</dbReference>
<dbReference type="Proteomes" id="UP000287177">
    <property type="component" value="Unassembled WGS sequence"/>
</dbReference>
<dbReference type="Pfam" id="PF05305">
    <property type="entry name" value="DUF732"/>
    <property type="match status" value="1"/>
</dbReference>
<feature type="chain" id="PRO_5019097512" description="DUF732 domain-containing protein" evidence="1">
    <location>
        <begin position="28"/>
        <end position="107"/>
    </location>
</feature>
<evidence type="ECO:0000259" key="2">
    <source>
        <dbReference type="Pfam" id="PF05305"/>
    </source>
</evidence>
<comment type="caution">
    <text evidence="3">The sequence shown here is derived from an EMBL/GenBank/DDBJ whole genome shotgun (WGS) entry which is preliminary data.</text>
</comment>
<evidence type="ECO:0000313" key="3">
    <source>
        <dbReference type="EMBL" id="RWA16028.1"/>
    </source>
</evidence>
<proteinExistence type="predicted"/>
<dbReference type="EMBL" id="ATDN01000067">
    <property type="protein sequence ID" value="RWA16028.1"/>
    <property type="molecule type" value="Genomic_DNA"/>
</dbReference>
<dbReference type="AlphaFoldDB" id="A0A439DMF0"/>
<organism evidence="3 4">
    <name type="scientific">Mycolicibacterium elephantis DSM 44368</name>
    <dbReference type="NCBI Taxonomy" id="1335622"/>
    <lineage>
        <taxon>Bacteria</taxon>
        <taxon>Bacillati</taxon>
        <taxon>Actinomycetota</taxon>
        <taxon>Actinomycetes</taxon>
        <taxon>Mycobacteriales</taxon>
        <taxon>Mycobacteriaceae</taxon>
        <taxon>Mycolicibacterium</taxon>
    </lineage>
</organism>
<keyword evidence="4" id="KW-1185">Reference proteome</keyword>
<name>A0A439DMF0_9MYCO</name>